<feature type="transmembrane region" description="Helical" evidence="1">
    <location>
        <begin position="28"/>
        <end position="47"/>
    </location>
</feature>
<protein>
    <submittedName>
        <fullName evidence="3">Unannotated protein</fullName>
    </submittedName>
</protein>
<organism evidence="3">
    <name type="scientific">freshwater metagenome</name>
    <dbReference type="NCBI Taxonomy" id="449393"/>
    <lineage>
        <taxon>unclassified sequences</taxon>
        <taxon>metagenomes</taxon>
        <taxon>ecological metagenomes</taxon>
    </lineage>
</organism>
<feature type="domain" description="DUF4395" evidence="2">
    <location>
        <begin position="21"/>
        <end position="150"/>
    </location>
</feature>
<keyword evidence="1" id="KW-0472">Membrane</keyword>
<evidence type="ECO:0000313" key="3">
    <source>
        <dbReference type="EMBL" id="CAB4574162.1"/>
    </source>
</evidence>
<sequence>MVQDTNALSQKLNTQQAPTIIDARGPRFGAVITSIVLATALATNNVWVIVAQAVVFAIGAIKGPQFTPYAFIFKNLVKPRLKKAGATEDVRPPQFAQTVGLLFALTAAAGSFAGLDAVFTIAVAFALAAAFLNAAFNFCLGCEIYLLLLRARSK</sequence>
<gene>
    <name evidence="3" type="ORF">UFOPK1698_00736</name>
</gene>
<feature type="transmembrane region" description="Helical" evidence="1">
    <location>
        <begin position="94"/>
        <end position="115"/>
    </location>
</feature>
<accession>A0A6J6ECJ2</accession>
<feature type="transmembrane region" description="Helical" evidence="1">
    <location>
        <begin position="53"/>
        <end position="73"/>
    </location>
</feature>
<feature type="transmembrane region" description="Helical" evidence="1">
    <location>
        <begin position="121"/>
        <end position="148"/>
    </location>
</feature>
<name>A0A6J6ECJ2_9ZZZZ</name>
<keyword evidence="1" id="KW-0812">Transmembrane</keyword>
<keyword evidence="1" id="KW-1133">Transmembrane helix</keyword>
<evidence type="ECO:0000256" key="1">
    <source>
        <dbReference type="SAM" id="Phobius"/>
    </source>
</evidence>
<dbReference type="InterPro" id="IPR025508">
    <property type="entry name" value="DUF4395"/>
</dbReference>
<proteinExistence type="predicted"/>
<dbReference type="Pfam" id="PF14340">
    <property type="entry name" value="DUF4395"/>
    <property type="match status" value="1"/>
</dbReference>
<evidence type="ECO:0000259" key="2">
    <source>
        <dbReference type="Pfam" id="PF14340"/>
    </source>
</evidence>
<reference evidence="3" key="1">
    <citation type="submission" date="2020-05" db="EMBL/GenBank/DDBJ databases">
        <authorList>
            <person name="Chiriac C."/>
            <person name="Salcher M."/>
            <person name="Ghai R."/>
            <person name="Kavagutti S V."/>
        </authorList>
    </citation>
    <scope>NUCLEOTIDE SEQUENCE</scope>
</reference>
<dbReference type="EMBL" id="CAEZTP010000052">
    <property type="protein sequence ID" value="CAB4574162.1"/>
    <property type="molecule type" value="Genomic_DNA"/>
</dbReference>
<dbReference type="AlphaFoldDB" id="A0A6J6ECJ2"/>